<dbReference type="SMART" id="SM00248">
    <property type="entry name" value="ANK"/>
    <property type="match status" value="6"/>
</dbReference>
<dbReference type="Pfam" id="PF12796">
    <property type="entry name" value="Ank_2"/>
    <property type="match status" value="2"/>
</dbReference>
<dbReference type="Gene3D" id="1.25.40.20">
    <property type="entry name" value="Ankyrin repeat-containing domain"/>
    <property type="match status" value="1"/>
</dbReference>
<dbReference type="PANTHER" id="PTHR24123">
    <property type="entry name" value="ANKYRIN REPEAT-CONTAINING"/>
    <property type="match status" value="1"/>
</dbReference>
<keyword evidence="2 3" id="KW-0040">ANK repeat</keyword>
<evidence type="ECO:0000256" key="3">
    <source>
        <dbReference type="PROSITE-ProRule" id="PRU00023"/>
    </source>
</evidence>
<evidence type="ECO:0000256" key="2">
    <source>
        <dbReference type="ARBA" id="ARBA00023043"/>
    </source>
</evidence>
<keyword evidence="1" id="KW-0677">Repeat</keyword>
<name>A0AAV9HWF5_9PEZI</name>
<organism evidence="5 6">
    <name type="scientific">Cladorrhinum samala</name>
    <dbReference type="NCBI Taxonomy" id="585594"/>
    <lineage>
        <taxon>Eukaryota</taxon>
        <taxon>Fungi</taxon>
        <taxon>Dikarya</taxon>
        <taxon>Ascomycota</taxon>
        <taxon>Pezizomycotina</taxon>
        <taxon>Sordariomycetes</taxon>
        <taxon>Sordariomycetidae</taxon>
        <taxon>Sordariales</taxon>
        <taxon>Podosporaceae</taxon>
        <taxon>Cladorrhinum</taxon>
    </lineage>
</organism>
<dbReference type="SUPFAM" id="SSF48403">
    <property type="entry name" value="Ankyrin repeat"/>
    <property type="match status" value="1"/>
</dbReference>
<dbReference type="InterPro" id="IPR054471">
    <property type="entry name" value="GPIID_WHD"/>
</dbReference>
<protein>
    <submittedName>
        <fullName evidence="5">Ankyrin repeat-containing domain protein</fullName>
    </submittedName>
</protein>
<keyword evidence="6" id="KW-1185">Reference proteome</keyword>
<dbReference type="InterPro" id="IPR002110">
    <property type="entry name" value="Ankyrin_rpt"/>
</dbReference>
<dbReference type="InterPro" id="IPR036770">
    <property type="entry name" value="Ankyrin_rpt-contain_sf"/>
</dbReference>
<dbReference type="Pfam" id="PF22939">
    <property type="entry name" value="WHD_GPIID"/>
    <property type="match status" value="1"/>
</dbReference>
<feature type="domain" description="GPI inositol-deacylase winged helix" evidence="4">
    <location>
        <begin position="59"/>
        <end position="144"/>
    </location>
</feature>
<sequence length="643" mass="71322">MTYTSASRFRWAECQLITLRECSSRASIERALAELPEDLESTYQRVLERIPKEKTKTVIEIVEWLLFPGRTLTVQEVAESIAIDVDNEMVNPTERYLRQSEVLKLCPGLTDTIVTTEKNIDNFGKVTEIEVIRLAHYSVKEYLMFGRGLQRFYIEERVAGTYLARAYLTYLKYHEGESVKNPTKIPHPLAVDAARYWPQHARAGENGDERGPLMAKRPLTRQSDELLTSPSALASWTRLFDPDHGKARPEAPIYNDFPTPLYYVSLCGLPQYVRYLIDDRGAEEDVVKDRGQFGTALRPACQHGFALVVSTLLEAAGADINARSGRFTDDITMKLVAANGHTEVVRVLAKKQLETSGAETYLDEMDAPAFHGYTDIIKLLLESSDTNINSEVGPDGRLLQRAPSTGRAETVSVLPLYGADKNIESGWYGTALRAAALKGYDAVVRILLDARADLYLHGNSPGTPLNIAISFSRKTIIYMIIDHGHDVNYNEGHHGTVFQVAAHKGDLEVVNLLLGTGANVNAEGDMFHTALQAAAFTWHQDIVESLLHHGALLDTPQGGPADVIRLLPLMRKHRGIVETLIKAGADIGNQRGVSPFGSLQIAQAGECREVEKLLRDAGAVESRLKHSWISLWVLCSLPWIDVG</sequence>
<reference evidence="5" key="1">
    <citation type="journal article" date="2023" name="Mol. Phylogenet. Evol.">
        <title>Genome-scale phylogeny and comparative genomics of the fungal order Sordariales.</title>
        <authorList>
            <person name="Hensen N."/>
            <person name="Bonometti L."/>
            <person name="Westerberg I."/>
            <person name="Brannstrom I.O."/>
            <person name="Guillou S."/>
            <person name="Cros-Aarteil S."/>
            <person name="Calhoun S."/>
            <person name="Haridas S."/>
            <person name="Kuo A."/>
            <person name="Mondo S."/>
            <person name="Pangilinan J."/>
            <person name="Riley R."/>
            <person name="LaButti K."/>
            <person name="Andreopoulos B."/>
            <person name="Lipzen A."/>
            <person name="Chen C."/>
            <person name="Yan M."/>
            <person name="Daum C."/>
            <person name="Ng V."/>
            <person name="Clum A."/>
            <person name="Steindorff A."/>
            <person name="Ohm R.A."/>
            <person name="Martin F."/>
            <person name="Silar P."/>
            <person name="Natvig D.O."/>
            <person name="Lalanne C."/>
            <person name="Gautier V."/>
            <person name="Ament-Velasquez S.L."/>
            <person name="Kruys A."/>
            <person name="Hutchinson M.I."/>
            <person name="Powell A.J."/>
            <person name="Barry K."/>
            <person name="Miller A.N."/>
            <person name="Grigoriev I.V."/>
            <person name="Debuchy R."/>
            <person name="Gladieux P."/>
            <person name="Hiltunen Thoren M."/>
            <person name="Johannesson H."/>
        </authorList>
    </citation>
    <scope>NUCLEOTIDE SEQUENCE</scope>
    <source>
        <strain evidence="5">PSN324</strain>
    </source>
</reference>
<evidence type="ECO:0000256" key="1">
    <source>
        <dbReference type="ARBA" id="ARBA00022737"/>
    </source>
</evidence>
<dbReference type="PANTHER" id="PTHR24123:SF33">
    <property type="entry name" value="PROTEIN HOS4"/>
    <property type="match status" value="1"/>
</dbReference>
<comment type="caution">
    <text evidence="5">The sequence shown here is derived from an EMBL/GenBank/DDBJ whole genome shotgun (WGS) entry which is preliminary data.</text>
</comment>
<gene>
    <name evidence="5" type="ORF">QBC42DRAFT_169794</name>
</gene>
<dbReference type="EMBL" id="MU864942">
    <property type="protein sequence ID" value="KAK4465056.1"/>
    <property type="molecule type" value="Genomic_DNA"/>
</dbReference>
<dbReference type="InterPro" id="IPR051165">
    <property type="entry name" value="Multifunctional_ANK_Repeat"/>
</dbReference>
<accession>A0AAV9HWF5</accession>
<dbReference type="AlphaFoldDB" id="A0AAV9HWF5"/>
<dbReference type="Proteomes" id="UP001321749">
    <property type="component" value="Unassembled WGS sequence"/>
</dbReference>
<evidence type="ECO:0000313" key="5">
    <source>
        <dbReference type="EMBL" id="KAK4465056.1"/>
    </source>
</evidence>
<reference evidence="5" key="2">
    <citation type="submission" date="2023-06" db="EMBL/GenBank/DDBJ databases">
        <authorList>
            <consortium name="Lawrence Berkeley National Laboratory"/>
            <person name="Mondo S.J."/>
            <person name="Hensen N."/>
            <person name="Bonometti L."/>
            <person name="Westerberg I."/>
            <person name="Brannstrom I.O."/>
            <person name="Guillou S."/>
            <person name="Cros-Aarteil S."/>
            <person name="Calhoun S."/>
            <person name="Haridas S."/>
            <person name="Kuo A."/>
            <person name="Pangilinan J."/>
            <person name="Riley R."/>
            <person name="Labutti K."/>
            <person name="Andreopoulos B."/>
            <person name="Lipzen A."/>
            <person name="Chen C."/>
            <person name="Yanf M."/>
            <person name="Daum C."/>
            <person name="Ng V."/>
            <person name="Clum A."/>
            <person name="Steindorff A."/>
            <person name="Ohm R."/>
            <person name="Martin F."/>
            <person name="Silar P."/>
            <person name="Natvig D."/>
            <person name="Lalanne C."/>
            <person name="Gautier V."/>
            <person name="Ament-Velasquez S.L."/>
            <person name="Kruys A."/>
            <person name="Hutchinson M.I."/>
            <person name="Powell A.J."/>
            <person name="Barry K."/>
            <person name="Miller A.N."/>
            <person name="Grigoriev I.V."/>
            <person name="Debuchy R."/>
            <person name="Gladieux P."/>
            <person name="Thoren M.H."/>
            <person name="Johannesson H."/>
        </authorList>
    </citation>
    <scope>NUCLEOTIDE SEQUENCE</scope>
    <source>
        <strain evidence="5">PSN324</strain>
    </source>
</reference>
<proteinExistence type="predicted"/>
<dbReference type="PROSITE" id="PS50088">
    <property type="entry name" value="ANK_REPEAT"/>
    <property type="match status" value="1"/>
</dbReference>
<evidence type="ECO:0000313" key="6">
    <source>
        <dbReference type="Proteomes" id="UP001321749"/>
    </source>
</evidence>
<feature type="repeat" description="ANK" evidence="3">
    <location>
        <begin position="493"/>
        <end position="525"/>
    </location>
</feature>
<dbReference type="PROSITE" id="PS50297">
    <property type="entry name" value="ANK_REP_REGION"/>
    <property type="match status" value="1"/>
</dbReference>
<evidence type="ECO:0000259" key="4">
    <source>
        <dbReference type="Pfam" id="PF22939"/>
    </source>
</evidence>